<evidence type="ECO:0000256" key="11">
    <source>
        <dbReference type="SAM" id="Phobius"/>
    </source>
</evidence>
<feature type="transmembrane region" description="Helical" evidence="11">
    <location>
        <begin position="30"/>
        <end position="49"/>
    </location>
</feature>
<proteinExistence type="inferred from homology"/>
<dbReference type="PANTHER" id="PTHR13202:SF0">
    <property type="entry name" value="SIGNAL PEPTIDASE COMPLEX SUBUNIT 1"/>
    <property type="match status" value="1"/>
</dbReference>
<keyword evidence="13" id="KW-1185">Reference proteome</keyword>
<protein>
    <recommendedName>
        <fullName evidence="3">Signal peptidase complex subunit 1</fullName>
    </recommendedName>
    <alternativeName>
        <fullName evidence="8">Microsomal signal peptidase 12 kDa subunit</fullName>
    </alternativeName>
</protein>
<evidence type="ECO:0000256" key="7">
    <source>
        <dbReference type="ARBA" id="ARBA00023136"/>
    </source>
</evidence>
<feature type="region of interest" description="Disordered" evidence="10">
    <location>
        <begin position="85"/>
        <end position="112"/>
    </location>
</feature>
<dbReference type="GO" id="GO:0005787">
    <property type="term" value="C:signal peptidase complex"/>
    <property type="evidence" value="ECO:0007669"/>
    <property type="project" value="InterPro"/>
</dbReference>
<dbReference type="PANTHER" id="PTHR13202">
    <property type="entry name" value="MICROSOMAL SIGNAL PEPTIDASE 12 KDA SUBUNIT"/>
    <property type="match status" value="1"/>
</dbReference>
<dbReference type="GO" id="GO:0006465">
    <property type="term" value="P:signal peptide processing"/>
    <property type="evidence" value="ECO:0007669"/>
    <property type="project" value="InterPro"/>
</dbReference>
<gene>
    <name evidence="12" type="ORF">CUNI_LOCUS14616</name>
</gene>
<organism evidence="12 13">
    <name type="scientific">Candidula unifasciata</name>
    <dbReference type="NCBI Taxonomy" id="100452"/>
    <lineage>
        <taxon>Eukaryota</taxon>
        <taxon>Metazoa</taxon>
        <taxon>Spiralia</taxon>
        <taxon>Lophotrochozoa</taxon>
        <taxon>Mollusca</taxon>
        <taxon>Gastropoda</taxon>
        <taxon>Heterobranchia</taxon>
        <taxon>Euthyneura</taxon>
        <taxon>Panpulmonata</taxon>
        <taxon>Eupulmonata</taxon>
        <taxon>Stylommatophora</taxon>
        <taxon>Helicina</taxon>
        <taxon>Helicoidea</taxon>
        <taxon>Geomitridae</taxon>
        <taxon>Candidula</taxon>
    </lineage>
</organism>
<evidence type="ECO:0000256" key="4">
    <source>
        <dbReference type="ARBA" id="ARBA00022692"/>
    </source>
</evidence>
<evidence type="ECO:0000256" key="6">
    <source>
        <dbReference type="ARBA" id="ARBA00022989"/>
    </source>
</evidence>
<evidence type="ECO:0000256" key="9">
    <source>
        <dbReference type="ARBA" id="ARBA00045204"/>
    </source>
</evidence>
<evidence type="ECO:0000256" key="1">
    <source>
        <dbReference type="ARBA" id="ARBA00004477"/>
    </source>
</evidence>
<comment type="caution">
    <text evidence="12">The sequence shown here is derived from an EMBL/GenBank/DDBJ whole genome shotgun (WGS) entry which is preliminary data.</text>
</comment>
<evidence type="ECO:0000256" key="10">
    <source>
        <dbReference type="SAM" id="MobiDB-lite"/>
    </source>
</evidence>
<evidence type="ECO:0000256" key="2">
    <source>
        <dbReference type="ARBA" id="ARBA00005245"/>
    </source>
</evidence>
<dbReference type="AlphaFoldDB" id="A0A8S3ZMK7"/>
<keyword evidence="5" id="KW-0256">Endoplasmic reticulum</keyword>
<evidence type="ECO:0000256" key="5">
    <source>
        <dbReference type="ARBA" id="ARBA00022824"/>
    </source>
</evidence>
<name>A0A8S3ZMK7_9EUPU</name>
<evidence type="ECO:0000313" key="12">
    <source>
        <dbReference type="EMBL" id="CAG5129058.1"/>
    </source>
</evidence>
<sequence>MEHILPLLPDSIKSLPHHMDFDGQGKAERYFQAIIIVFAVIGFVYGYAVQLFSQTLYILFVGVFLSSLLTLIPWGFYRRKPLKWQPARDEEGNETPNSKSGGKQPVKKKLKH</sequence>
<comment type="function">
    <text evidence="9">Component of the signal peptidase complex (SPC) which catalyzes the cleavage of N-terminal signal sequences from nascent proteins as they are translocated into the lumen of the endoplasmic reticulum. Dispensable for SPC enzymatic activity.</text>
</comment>
<dbReference type="EMBL" id="CAJHNH020003335">
    <property type="protein sequence ID" value="CAG5129058.1"/>
    <property type="molecule type" value="Genomic_DNA"/>
</dbReference>
<keyword evidence="4 11" id="KW-0812">Transmembrane</keyword>
<keyword evidence="6 11" id="KW-1133">Transmembrane helix</keyword>
<evidence type="ECO:0000313" key="13">
    <source>
        <dbReference type="Proteomes" id="UP000678393"/>
    </source>
</evidence>
<accession>A0A8S3ZMK7</accession>
<comment type="similarity">
    <text evidence="2">Belongs to the SPCS1 family.</text>
</comment>
<evidence type="ECO:0000256" key="3">
    <source>
        <dbReference type="ARBA" id="ARBA00017059"/>
    </source>
</evidence>
<keyword evidence="7 11" id="KW-0472">Membrane</keyword>
<dbReference type="InterPro" id="IPR009542">
    <property type="entry name" value="Spc1/SPCS1"/>
</dbReference>
<evidence type="ECO:0000256" key="8">
    <source>
        <dbReference type="ARBA" id="ARBA00032913"/>
    </source>
</evidence>
<dbReference type="GO" id="GO:0045047">
    <property type="term" value="P:protein targeting to ER"/>
    <property type="evidence" value="ECO:0007669"/>
    <property type="project" value="TreeGrafter"/>
</dbReference>
<dbReference type="Proteomes" id="UP000678393">
    <property type="component" value="Unassembled WGS sequence"/>
</dbReference>
<dbReference type="Pfam" id="PF06645">
    <property type="entry name" value="SPC12"/>
    <property type="match status" value="1"/>
</dbReference>
<dbReference type="OrthoDB" id="263893at2759"/>
<feature type="transmembrane region" description="Helical" evidence="11">
    <location>
        <begin position="55"/>
        <end position="77"/>
    </location>
</feature>
<reference evidence="12" key="1">
    <citation type="submission" date="2021-04" db="EMBL/GenBank/DDBJ databases">
        <authorList>
            <consortium name="Molecular Ecology Group"/>
        </authorList>
    </citation>
    <scope>NUCLEOTIDE SEQUENCE</scope>
</reference>
<comment type="subcellular location">
    <subcellularLocation>
        <location evidence="1">Endoplasmic reticulum membrane</location>
        <topology evidence="1">Multi-pass membrane protein</topology>
    </subcellularLocation>
</comment>